<dbReference type="SUPFAM" id="SSF90123">
    <property type="entry name" value="ABC transporter transmembrane region"/>
    <property type="match status" value="1"/>
</dbReference>
<evidence type="ECO:0000256" key="6">
    <source>
        <dbReference type="ARBA" id="ARBA00022989"/>
    </source>
</evidence>
<name>D5RHQ7_9PROT</name>
<evidence type="ECO:0000256" key="2">
    <source>
        <dbReference type="ARBA" id="ARBA00022448"/>
    </source>
</evidence>
<feature type="transmembrane region" description="Helical" evidence="8">
    <location>
        <begin position="291"/>
        <end position="312"/>
    </location>
</feature>
<dbReference type="PANTHER" id="PTHR24221">
    <property type="entry name" value="ATP-BINDING CASSETTE SUB-FAMILY B"/>
    <property type="match status" value="1"/>
</dbReference>
<dbReference type="PROSITE" id="PS00211">
    <property type="entry name" value="ABC_TRANSPORTER_1"/>
    <property type="match status" value="1"/>
</dbReference>
<dbReference type="RefSeq" id="WP_007003676.1">
    <property type="nucleotide sequence ID" value="NZ_GG770778.1"/>
</dbReference>
<comment type="caution">
    <text evidence="11">The sequence shown here is derived from an EMBL/GenBank/DDBJ whole genome shotgun (WGS) entry which is preliminary data.</text>
</comment>
<evidence type="ECO:0000256" key="8">
    <source>
        <dbReference type="SAM" id="Phobius"/>
    </source>
</evidence>
<evidence type="ECO:0000256" key="7">
    <source>
        <dbReference type="ARBA" id="ARBA00023136"/>
    </source>
</evidence>
<evidence type="ECO:0000259" key="10">
    <source>
        <dbReference type="PROSITE" id="PS50929"/>
    </source>
</evidence>
<dbReference type="PROSITE" id="PS50929">
    <property type="entry name" value="ABC_TM1F"/>
    <property type="match status" value="1"/>
</dbReference>
<dbReference type="SMART" id="SM00382">
    <property type="entry name" value="AAA"/>
    <property type="match status" value="1"/>
</dbReference>
<dbReference type="InterPro" id="IPR036640">
    <property type="entry name" value="ABC1_TM_sf"/>
</dbReference>
<feature type="domain" description="ABC transporter" evidence="9">
    <location>
        <begin position="384"/>
        <end position="622"/>
    </location>
</feature>
<dbReference type="Gene3D" id="3.40.50.300">
    <property type="entry name" value="P-loop containing nucleotide triphosphate hydrolases"/>
    <property type="match status" value="1"/>
</dbReference>
<keyword evidence="7 8" id="KW-0472">Membrane</keyword>
<dbReference type="InterPro" id="IPR017871">
    <property type="entry name" value="ABC_transporter-like_CS"/>
</dbReference>
<feature type="transmembrane region" description="Helical" evidence="8">
    <location>
        <begin position="206"/>
        <end position="226"/>
    </location>
</feature>
<keyword evidence="5 11" id="KW-0067">ATP-binding</keyword>
<evidence type="ECO:0000256" key="1">
    <source>
        <dbReference type="ARBA" id="ARBA00004651"/>
    </source>
</evidence>
<evidence type="ECO:0000259" key="9">
    <source>
        <dbReference type="PROSITE" id="PS50893"/>
    </source>
</evidence>
<dbReference type="InterPro" id="IPR027417">
    <property type="entry name" value="P-loop_NTPase"/>
</dbReference>
<evidence type="ECO:0000313" key="12">
    <source>
        <dbReference type="Proteomes" id="UP000005324"/>
    </source>
</evidence>
<sequence length="631" mass="66787">MQPAPQPVSHPSEDQAGIAAAGAAMPVAAASRQQRQAEEAALLRLARRPVGFLFRHIRPWGGSHAAVMLAVLGAVACSVGSNYAVKHLIDTLSGGPATANATLVWTAFAILAGIIAADNLLWRVGGWIAADRFPRVTASMRAELFRHLSGHSPGFFANRSAGTLAARISATGTAGFTVLQNFTWHTVPPAVAVTLAIAFLASVDPIMAGCLVVVAGALAVGVAWLGRKGEKLHDGFASRAAAVDGQLVDVVQNFSLVRAFGAFGREAQRLDSALAAESAARRTSLRYLEKLRLVHGVATAILTAMLLGWVVHLWQLGRATTGDIVLVCTLGFTILHASRDLAMALVDLTQYIARMREALVALLVPHDLPDAEDAHALAAKGGHVVFRDVTFRYPSAPEGAAPVLRGLELDIQPGQKVGVVGRSGAGKSTLLTLLQRHAAPQGGAVTIDGQDIAEATRESLSDMIAVVPQDVALFHRTVLENIRYARPDATDEEVLAAAEAARCRDFIEALPEGFDTIVGDRGAKLSGGQRQRLAIARALLKNAPILLLDEATSALDSESEAEVQKALDGLMQGRTVIAVAHRLATLTNFDRIVVMEGGQVIQDGSPDMLMRRPGPYQEMVRRQSEALQVAA</sequence>
<keyword evidence="6 8" id="KW-1133">Transmembrane helix</keyword>
<dbReference type="InterPro" id="IPR003593">
    <property type="entry name" value="AAA+_ATPase"/>
</dbReference>
<dbReference type="GO" id="GO:0016887">
    <property type="term" value="F:ATP hydrolysis activity"/>
    <property type="evidence" value="ECO:0007669"/>
    <property type="project" value="InterPro"/>
</dbReference>
<comment type="subcellular location">
    <subcellularLocation>
        <location evidence="1">Cell membrane</location>
        <topology evidence="1">Multi-pass membrane protein</topology>
    </subcellularLocation>
</comment>
<dbReference type="FunFam" id="3.40.50.300:FF:000287">
    <property type="entry name" value="Multidrug ABC transporter ATP-binding protein"/>
    <property type="match status" value="1"/>
</dbReference>
<dbReference type="Proteomes" id="UP000005324">
    <property type="component" value="Unassembled WGS sequence"/>
</dbReference>
<gene>
    <name evidence="11" type="primary">msbA2</name>
    <name evidence="11" type="ORF">HMPREF0731_0617</name>
</gene>
<dbReference type="HOGENOM" id="CLU_000604_84_5_5"/>
<evidence type="ECO:0000256" key="3">
    <source>
        <dbReference type="ARBA" id="ARBA00022692"/>
    </source>
</evidence>
<dbReference type="AlphaFoldDB" id="D5RHQ7"/>
<dbReference type="GO" id="GO:0034040">
    <property type="term" value="F:ATPase-coupled lipid transmembrane transporter activity"/>
    <property type="evidence" value="ECO:0007669"/>
    <property type="project" value="TreeGrafter"/>
</dbReference>
<reference evidence="11 12" key="1">
    <citation type="submission" date="2010-04" db="EMBL/GenBank/DDBJ databases">
        <authorList>
            <person name="Qin X."/>
            <person name="Bachman B."/>
            <person name="Battles P."/>
            <person name="Bell A."/>
            <person name="Bess C."/>
            <person name="Bickham C."/>
            <person name="Chaboub L."/>
            <person name="Chen D."/>
            <person name="Coyle M."/>
            <person name="Deiros D.R."/>
            <person name="Dinh H."/>
            <person name="Forbes L."/>
            <person name="Fowler G."/>
            <person name="Francisco L."/>
            <person name="Fu Q."/>
            <person name="Gubbala S."/>
            <person name="Hale W."/>
            <person name="Han Y."/>
            <person name="Hemphill L."/>
            <person name="Highlander S.K."/>
            <person name="Hirani K."/>
            <person name="Hogues M."/>
            <person name="Jackson L."/>
            <person name="Jakkamsetti A."/>
            <person name="Javaid M."/>
            <person name="Jiang H."/>
            <person name="Korchina V."/>
            <person name="Kovar C."/>
            <person name="Lara F."/>
            <person name="Lee S."/>
            <person name="Mata R."/>
            <person name="Mathew T."/>
            <person name="Moen C."/>
            <person name="Morales K."/>
            <person name="Munidasa M."/>
            <person name="Nazareth L."/>
            <person name="Ngo R."/>
            <person name="Nguyen L."/>
            <person name="Okwuonu G."/>
            <person name="Ongeri F."/>
            <person name="Patil S."/>
            <person name="Petrosino J."/>
            <person name="Pham C."/>
            <person name="Pham P."/>
            <person name="Pu L.-L."/>
            <person name="Puazo M."/>
            <person name="Raj R."/>
            <person name="Reid J."/>
            <person name="Rouhana J."/>
            <person name="Saada N."/>
            <person name="Shang Y."/>
            <person name="Simmons D."/>
            <person name="Thornton R."/>
            <person name="Warren J."/>
            <person name="Weissenberger G."/>
            <person name="Zhang J."/>
            <person name="Zhang L."/>
            <person name="Zhou C."/>
            <person name="Zhu D."/>
            <person name="Muzny D."/>
            <person name="Worley K."/>
            <person name="Gibbs R."/>
        </authorList>
    </citation>
    <scope>NUCLEOTIDE SEQUENCE [LARGE SCALE GENOMIC DNA]</scope>
    <source>
        <strain evidence="11 12">ATCC 49957</strain>
    </source>
</reference>
<evidence type="ECO:0000256" key="5">
    <source>
        <dbReference type="ARBA" id="ARBA00022840"/>
    </source>
</evidence>
<dbReference type="Pfam" id="PF00005">
    <property type="entry name" value="ABC_tran"/>
    <property type="match status" value="1"/>
</dbReference>
<keyword evidence="12" id="KW-1185">Reference proteome</keyword>
<feature type="transmembrane region" description="Helical" evidence="8">
    <location>
        <begin position="182"/>
        <end position="200"/>
    </location>
</feature>
<dbReference type="InterPro" id="IPR039421">
    <property type="entry name" value="Type_1_exporter"/>
</dbReference>
<dbReference type="InterPro" id="IPR003439">
    <property type="entry name" value="ABC_transporter-like_ATP-bd"/>
</dbReference>
<dbReference type="GO" id="GO:0005524">
    <property type="term" value="F:ATP binding"/>
    <property type="evidence" value="ECO:0007669"/>
    <property type="project" value="UniProtKB-KW"/>
</dbReference>
<dbReference type="Gene3D" id="1.20.1560.10">
    <property type="entry name" value="ABC transporter type 1, transmembrane domain"/>
    <property type="match status" value="1"/>
</dbReference>
<proteinExistence type="predicted"/>
<organism evidence="11 12">
    <name type="scientific">Pseudoroseomonas cervicalis ATCC 49957</name>
    <dbReference type="NCBI Taxonomy" id="525371"/>
    <lineage>
        <taxon>Bacteria</taxon>
        <taxon>Pseudomonadati</taxon>
        <taxon>Pseudomonadota</taxon>
        <taxon>Alphaproteobacteria</taxon>
        <taxon>Acetobacterales</taxon>
        <taxon>Roseomonadaceae</taxon>
        <taxon>Roseomonas</taxon>
    </lineage>
</organism>
<keyword evidence="4" id="KW-0547">Nucleotide-binding</keyword>
<dbReference type="EMBL" id="ADVL01000111">
    <property type="protein sequence ID" value="EFH13150.1"/>
    <property type="molecule type" value="Genomic_DNA"/>
</dbReference>
<dbReference type="Pfam" id="PF00664">
    <property type="entry name" value="ABC_membrane"/>
    <property type="match status" value="1"/>
</dbReference>
<feature type="transmembrane region" description="Helical" evidence="8">
    <location>
        <begin position="103"/>
        <end position="122"/>
    </location>
</feature>
<keyword evidence="3 8" id="KW-0812">Transmembrane</keyword>
<dbReference type="InterPro" id="IPR011527">
    <property type="entry name" value="ABC1_TM_dom"/>
</dbReference>
<dbReference type="GO" id="GO:0140359">
    <property type="term" value="F:ABC-type transporter activity"/>
    <property type="evidence" value="ECO:0007669"/>
    <property type="project" value="InterPro"/>
</dbReference>
<evidence type="ECO:0000256" key="4">
    <source>
        <dbReference type="ARBA" id="ARBA00022741"/>
    </source>
</evidence>
<keyword evidence="2" id="KW-0813">Transport</keyword>
<protein>
    <submittedName>
        <fullName evidence="11">ABC transporter, ATP-binding protein</fullName>
    </submittedName>
</protein>
<feature type="domain" description="ABC transmembrane type-1" evidence="10">
    <location>
        <begin position="65"/>
        <end position="350"/>
    </location>
</feature>
<dbReference type="SUPFAM" id="SSF52540">
    <property type="entry name" value="P-loop containing nucleoside triphosphate hydrolases"/>
    <property type="match status" value="1"/>
</dbReference>
<evidence type="ECO:0000313" key="11">
    <source>
        <dbReference type="EMBL" id="EFH13150.1"/>
    </source>
</evidence>
<dbReference type="GO" id="GO:0005886">
    <property type="term" value="C:plasma membrane"/>
    <property type="evidence" value="ECO:0007669"/>
    <property type="project" value="UniProtKB-SubCell"/>
</dbReference>
<dbReference type="PANTHER" id="PTHR24221:SF654">
    <property type="entry name" value="ATP-BINDING CASSETTE SUB-FAMILY B MEMBER 6"/>
    <property type="match status" value="1"/>
</dbReference>
<dbReference type="CDD" id="cd07346">
    <property type="entry name" value="ABC_6TM_exporters"/>
    <property type="match status" value="1"/>
</dbReference>
<feature type="transmembrane region" description="Helical" evidence="8">
    <location>
        <begin position="65"/>
        <end position="83"/>
    </location>
</feature>
<accession>D5RHQ7</accession>
<dbReference type="PROSITE" id="PS50893">
    <property type="entry name" value="ABC_TRANSPORTER_2"/>
    <property type="match status" value="1"/>
</dbReference>